<evidence type="ECO:0000313" key="4">
    <source>
        <dbReference type="Proteomes" id="UP000266889"/>
    </source>
</evidence>
<gene>
    <name evidence="3" type="ORF">DLJ58_32465</name>
</gene>
<feature type="compositionally biased region" description="Gly residues" evidence="1">
    <location>
        <begin position="64"/>
        <end position="77"/>
    </location>
</feature>
<feature type="transmembrane region" description="Helical" evidence="2">
    <location>
        <begin position="88"/>
        <end position="109"/>
    </location>
</feature>
<organism evidence="3 4">
    <name type="scientific">Micromonospora arida</name>
    <dbReference type="NCBI Taxonomy" id="2203715"/>
    <lineage>
        <taxon>Bacteria</taxon>
        <taxon>Bacillati</taxon>
        <taxon>Actinomycetota</taxon>
        <taxon>Actinomycetes</taxon>
        <taxon>Micromonosporales</taxon>
        <taxon>Micromonosporaceae</taxon>
        <taxon>Micromonospora</taxon>
    </lineage>
</organism>
<keyword evidence="2" id="KW-0472">Membrane</keyword>
<keyword evidence="2" id="KW-0812">Transmembrane</keyword>
<name>A0A3N9WLA6_9ACTN</name>
<dbReference type="RefSeq" id="WP_124862592.1">
    <property type="nucleotide sequence ID" value="NZ_QGSY01000330.1"/>
</dbReference>
<keyword evidence="2" id="KW-1133">Transmembrane helix</keyword>
<evidence type="ECO:0000313" key="3">
    <source>
        <dbReference type="EMBL" id="RQX01641.1"/>
    </source>
</evidence>
<reference evidence="3 4" key="1">
    <citation type="submission" date="2018-05" db="EMBL/GenBank/DDBJ databases">
        <title>Micromonospora from Atacama Desert.</title>
        <authorList>
            <person name="Carro L."/>
            <person name="Goodfellow M."/>
            <person name="Klenk H.-P."/>
        </authorList>
    </citation>
    <scope>NUCLEOTIDE SEQUENCE [LARGE SCALE GENOMIC DNA]</scope>
    <source>
        <strain evidence="3 4">LB32</strain>
    </source>
</reference>
<protein>
    <recommendedName>
        <fullName evidence="5">LPXTG cell wall anchor domain-containing protein</fullName>
    </recommendedName>
</protein>
<comment type="caution">
    <text evidence="3">The sequence shown here is derived from an EMBL/GenBank/DDBJ whole genome shotgun (WGS) entry which is preliminary data.</text>
</comment>
<accession>A0A3N9WLA6</accession>
<dbReference type="EMBL" id="QGSY01000330">
    <property type="protein sequence ID" value="RQX01641.1"/>
    <property type="molecule type" value="Genomic_DNA"/>
</dbReference>
<evidence type="ECO:0000256" key="2">
    <source>
        <dbReference type="SAM" id="Phobius"/>
    </source>
</evidence>
<evidence type="ECO:0008006" key="5">
    <source>
        <dbReference type="Google" id="ProtNLM"/>
    </source>
</evidence>
<dbReference type="Proteomes" id="UP000266889">
    <property type="component" value="Unassembled WGS sequence"/>
</dbReference>
<evidence type="ECO:0000256" key="1">
    <source>
        <dbReference type="SAM" id="MobiDB-lite"/>
    </source>
</evidence>
<sequence>MYHCGERKRLAQGEKIEYEFELRLDEAGTRAAQVRLTFDTGVDLNPANDRATITIIASADGGSENPGGDDGQGGGDTDGSLPIIGAKAGVTAGIGGVLLAAGAVGFVVARRRKTRFVA</sequence>
<dbReference type="AlphaFoldDB" id="A0A3N9WLA6"/>
<keyword evidence="4" id="KW-1185">Reference proteome</keyword>
<feature type="region of interest" description="Disordered" evidence="1">
    <location>
        <begin position="56"/>
        <end position="80"/>
    </location>
</feature>
<proteinExistence type="predicted"/>